<name>A0AAV6PA85_9ROSI</name>
<reference evidence="4 5" key="1">
    <citation type="journal article" date="2021" name="Hortic Res">
        <title>The domestication of Cucurbita argyrosperma as revealed by the genome of its wild relative.</title>
        <authorList>
            <person name="Barrera-Redondo J."/>
            <person name="Sanchez-de la Vega G."/>
            <person name="Aguirre-Liguori J.A."/>
            <person name="Castellanos-Morales G."/>
            <person name="Gutierrez-Guerrero Y.T."/>
            <person name="Aguirre-Dugua X."/>
            <person name="Aguirre-Planter E."/>
            <person name="Tenaillon M.I."/>
            <person name="Lira-Saade R."/>
            <person name="Eguiarte L.E."/>
        </authorList>
    </citation>
    <scope>NUCLEOTIDE SEQUENCE [LARGE SCALE GENOMIC DNA]</scope>
    <source>
        <strain evidence="4">JBR-2021</strain>
    </source>
</reference>
<dbReference type="Proteomes" id="UP000685013">
    <property type="component" value="Chromosome 1"/>
</dbReference>
<keyword evidence="2" id="KW-0812">Transmembrane</keyword>
<accession>A0AAV6PA85</accession>
<feature type="chain" id="PRO_5043764636" evidence="3">
    <location>
        <begin position="26"/>
        <end position="367"/>
    </location>
</feature>
<proteinExistence type="predicted"/>
<feature type="coiled-coil region" evidence="1">
    <location>
        <begin position="55"/>
        <end position="117"/>
    </location>
</feature>
<dbReference type="EMBL" id="JAGKQH010000001">
    <property type="protein sequence ID" value="KAG6608015.1"/>
    <property type="molecule type" value="Genomic_DNA"/>
</dbReference>
<organism evidence="4 5">
    <name type="scientific">Cucurbita argyrosperma subsp. sororia</name>
    <dbReference type="NCBI Taxonomy" id="37648"/>
    <lineage>
        <taxon>Eukaryota</taxon>
        <taxon>Viridiplantae</taxon>
        <taxon>Streptophyta</taxon>
        <taxon>Embryophyta</taxon>
        <taxon>Tracheophyta</taxon>
        <taxon>Spermatophyta</taxon>
        <taxon>Magnoliopsida</taxon>
        <taxon>eudicotyledons</taxon>
        <taxon>Gunneridae</taxon>
        <taxon>Pentapetalae</taxon>
        <taxon>rosids</taxon>
        <taxon>fabids</taxon>
        <taxon>Cucurbitales</taxon>
        <taxon>Cucurbitaceae</taxon>
        <taxon>Cucurbiteae</taxon>
        <taxon>Cucurbita</taxon>
    </lineage>
</organism>
<feature type="transmembrane region" description="Helical" evidence="2">
    <location>
        <begin position="263"/>
        <end position="282"/>
    </location>
</feature>
<keyword evidence="1" id="KW-0175">Coiled coil</keyword>
<evidence type="ECO:0000313" key="5">
    <source>
        <dbReference type="Proteomes" id="UP000685013"/>
    </source>
</evidence>
<feature type="transmembrane region" description="Helical" evidence="2">
    <location>
        <begin position="289"/>
        <end position="307"/>
    </location>
</feature>
<dbReference type="PANTHER" id="PTHR36073">
    <property type="match status" value="1"/>
</dbReference>
<comment type="caution">
    <text evidence="4">The sequence shown here is derived from an EMBL/GenBank/DDBJ whole genome shotgun (WGS) entry which is preliminary data.</text>
</comment>
<evidence type="ECO:0000313" key="4">
    <source>
        <dbReference type="EMBL" id="KAG6608015.1"/>
    </source>
</evidence>
<feature type="signal peptide" evidence="3">
    <location>
        <begin position="1"/>
        <end position="25"/>
    </location>
</feature>
<keyword evidence="2" id="KW-1133">Transmembrane helix</keyword>
<keyword evidence="2" id="KW-0472">Membrane</keyword>
<evidence type="ECO:0000256" key="1">
    <source>
        <dbReference type="SAM" id="Coils"/>
    </source>
</evidence>
<protein>
    <submittedName>
        <fullName evidence="4">Uncharacterized protein</fullName>
    </submittedName>
</protein>
<feature type="non-terminal residue" evidence="4">
    <location>
        <position position="1"/>
    </location>
</feature>
<dbReference type="AlphaFoldDB" id="A0AAV6PA85"/>
<dbReference type="PANTHER" id="PTHR36073:SF1">
    <property type="entry name" value="OS01G0962100 PROTEIN"/>
    <property type="match status" value="1"/>
</dbReference>
<evidence type="ECO:0000256" key="3">
    <source>
        <dbReference type="SAM" id="SignalP"/>
    </source>
</evidence>
<keyword evidence="3" id="KW-0732">Signal</keyword>
<sequence length="367" mass="42211">MQSFSFSSITFWFAILSCFNSPAFSFNCLFGLCVMDLFVMQSYSLQEKLLACSLARKLQQNLQFLEIEFENVLWERKEFQKHFQAAMKEQKVVELMLDELEMIHEKATDKISHLESECIFLLFEVVWYVNISLDLLLQINRRNLIQQLHQLRNENLRLKEIKGKTYWRLKGLDNKSEAQNAGRLDSDITFGMSSCSSIYSGSSIVQDLFQSDIWKDDNIPKARLIELLESGLKSGLRSLSSEVSKDEDDKDVAETLDEQREIAISRSLFSTLLSLLVGMIIWKAEESHLCLVMALLFVVSISLKSVVEFFTTIKNKPALDAVALLSFNWFILGILAYPMLPNIARLLVPLTSRFVGQIVEWFGFSIF</sequence>
<feature type="transmembrane region" description="Helical" evidence="2">
    <location>
        <begin position="327"/>
        <end position="348"/>
    </location>
</feature>
<evidence type="ECO:0000256" key="2">
    <source>
        <dbReference type="SAM" id="Phobius"/>
    </source>
</evidence>
<gene>
    <name evidence="4" type="ORF">SDJN03_01357</name>
</gene>
<keyword evidence="5" id="KW-1185">Reference proteome</keyword>